<gene>
    <name evidence="1" type="ORF">GWK47_023727</name>
</gene>
<dbReference type="Proteomes" id="UP000770661">
    <property type="component" value="Unassembled WGS sequence"/>
</dbReference>
<sequence length="213" mass="23962">MATLNKLLLCRRHQRSLQRDRCLTQSSLTDSSEGSGQDVIRPAVKGRAESFVVASGGFIKPTDAAADGPQKYHTCPTLGGENLMTVANDQPFQIKSVSSRKGMKLKSLSLQEKDHGVETFIIKREEPLYIRRRGPRFSRSRLWSEDERSNNTISQTRSRRLLTQLAIVIGCCGQTRMQRIQKDLEYLQMKSVEVYGIHGTARSQKTGRKGLPL</sequence>
<keyword evidence="2" id="KW-1185">Reference proteome</keyword>
<dbReference type="EMBL" id="JACEEZ010024614">
    <property type="protein sequence ID" value="KAG0709986.1"/>
    <property type="molecule type" value="Genomic_DNA"/>
</dbReference>
<protein>
    <submittedName>
        <fullName evidence="1">Uncharacterized protein</fullName>
    </submittedName>
</protein>
<reference evidence="1" key="1">
    <citation type="submission" date="2020-07" db="EMBL/GenBank/DDBJ databases">
        <title>The High-quality genome of the commercially important snow crab, Chionoecetes opilio.</title>
        <authorList>
            <person name="Jeong J.-H."/>
            <person name="Ryu S."/>
        </authorList>
    </citation>
    <scope>NUCLEOTIDE SEQUENCE</scope>
    <source>
        <strain evidence="1">MADBK_172401_WGS</strain>
        <tissue evidence="1">Digestive gland</tissue>
    </source>
</reference>
<organism evidence="1 2">
    <name type="scientific">Chionoecetes opilio</name>
    <name type="common">Atlantic snow crab</name>
    <name type="synonym">Cancer opilio</name>
    <dbReference type="NCBI Taxonomy" id="41210"/>
    <lineage>
        <taxon>Eukaryota</taxon>
        <taxon>Metazoa</taxon>
        <taxon>Ecdysozoa</taxon>
        <taxon>Arthropoda</taxon>
        <taxon>Crustacea</taxon>
        <taxon>Multicrustacea</taxon>
        <taxon>Malacostraca</taxon>
        <taxon>Eumalacostraca</taxon>
        <taxon>Eucarida</taxon>
        <taxon>Decapoda</taxon>
        <taxon>Pleocyemata</taxon>
        <taxon>Brachyura</taxon>
        <taxon>Eubrachyura</taxon>
        <taxon>Majoidea</taxon>
        <taxon>Majidae</taxon>
        <taxon>Chionoecetes</taxon>
    </lineage>
</organism>
<proteinExistence type="predicted"/>
<comment type="caution">
    <text evidence="1">The sequence shown here is derived from an EMBL/GenBank/DDBJ whole genome shotgun (WGS) entry which is preliminary data.</text>
</comment>
<evidence type="ECO:0000313" key="2">
    <source>
        <dbReference type="Proteomes" id="UP000770661"/>
    </source>
</evidence>
<accession>A0A8J4XLY0</accession>
<dbReference type="AlphaFoldDB" id="A0A8J4XLY0"/>
<name>A0A8J4XLY0_CHIOP</name>
<evidence type="ECO:0000313" key="1">
    <source>
        <dbReference type="EMBL" id="KAG0709986.1"/>
    </source>
</evidence>